<dbReference type="PRINTS" id="PR01758">
    <property type="entry name" value="CAPSULEPROTB"/>
</dbReference>
<evidence type="ECO:0000313" key="3">
    <source>
        <dbReference type="EMBL" id="RNA67751.1"/>
    </source>
</evidence>
<dbReference type="Gene3D" id="3.40.1190.10">
    <property type="entry name" value="Mur-like, catalytic domain"/>
    <property type="match status" value="1"/>
</dbReference>
<proteinExistence type="predicted"/>
<sequence>MSELTYLFIFAALLLAGGIYERVTLSKKIDQIPTRVLINGIRGKSTVTRLIMGIMKENGDRVVGKTTGTSARMFYWDQEEEEPIVRGLQGPNISEQKHMARKVVKRGADAFVSECMAVNPEYQKVFQAQLVKANITVITNIMEDHLDVMGPTVDDIARAFSSTIPENGYVVIPETTYQRFFEQAAKRKNSEVIVARESEIDEDYLKKFSFMIFPQNAALALAVSDILGIDRDVAFAGMLNAPVDPGAMRVHRFGEEKAPKYFFNGFAANDATSTLSIWDRVKDLDYPMNHRTIVMNCRDDRMDRTLQFIDHVLPHLDADTLVLIGRGTSPIVQAHNEGKLPYENLINLEKKSVEAIMAELEKLPGDSVLYGIGNIKGRGEELAEAIEERKIKEVSLEDYKTDEVTVLSEDRLAARQCSKEKKEPVSSGIIDQKIKAAQSPLK</sequence>
<dbReference type="Pfam" id="PF08245">
    <property type="entry name" value="Mur_ligase_M"/>
    <property type="match status" value="1"/>
</dbReference>
<feature type="region of interest" description="Disordered" evidence="1">
    <location>
        <begin position="418"/>
        <end position="442"/>
    </location>
</feature>
<organism evidence="3 4">
    <name type="scientific">Alteribacter keqinensis</name>
    <dbReference type="NCBI Taxonomy" id="2483800"/>
    <lineage>
        <taxon>Bacteria</taxon>
        <taxon>Bacillati</taxon>
        <taxon>Bacillota</taxon>
        <taxon>Bacilli</taxon>
        <taxon>Bacillales</taxon>
        <taxon>Bacillaceae</taxon>
        <taxon>Alteribacter</taxon>
    </lineage>
</organism>
<dbReference type="GO" id="GO:0016881">
    <property type="term" value="F:acid-amino acid ligase activity"/>
    <property type="evidence" value="ECO:0007669"/>
    <property type="project" value="InterPro"/>
</dbReference>
<dbReference type="InterPro" id="IPR013221">
    <property type="entry name" value="Mur_ligase_cen"/>
</dbReference>
<gene>
    <name evidence="3" type="primary">pgsB</name>
    <name evidence="3" type="ORF">EBO34_13645</name>
</gene>
<accession>A0A3M7TQP7</accession>
<dbReference type="GO" id="GO:0016020">
    <property type="term" value="C:membrane"/>
    <property type="evidence" value="ECO:0007669"/>
    <property type="project" value="InterPro"/>
</dbReference>
<reference evidence="3 4" key="1">
    <citation type="submission" date="2018-10" db="EMBL/GenBank/DDBJ databases">
        <title>Bacillus Keqinensis sp. nov., a moderately halophilic bacterium isolated from a saline-alkaline lake.</title>
        <authorList>
            <person name="Wang H."/>
        </authorList>
    </citation>
    <scope>NUCLEOTIDE SEQUENCE [LARGE SCALE GENOMIC DNA]</scope>
    <source>
        <strain evidence="3 4">KQ-3</strain>
    </source>
</reference>
<feature type="domain" description="Mur ligase central" evidence="2">
    <location>
        <begin position="40"/>
        <end position="203"/>
    </location>
</feature>
<dbReference type="EMBL" id="RHIB01000002">
    <property type="protein sequence ID" value="RNA67751.1"/>
    <property type="molecule type" value="Genomic_DNA"/>
</dbReference>
<dbReference type="InterPro" id="IPR036565">
    <property type="entry name" value="Mur-like_cat_sf"/>
</dbReference>
<dbReference type="NCBIfam" id="TIGR04012">
    <property type="entry name" value="poly_gGlu_PgsB"/>
    <property type="match status" value="1"/>
</dbReference>
<evidence type="ECO:0000313" key="4">
    <source>
        <dbReference type="Proteomes" id="UP000278746"/>
    </source>
</evidence>
<keyword evidence="4" id="KW-1185">Reference proteome</keyword>
<protein>
    <submittedName>
        <fullName evidence="3">Poly-gamma-glutamate synthase PgsB</fullName>
    </submittedName>
</protein>
<dbReference type="InterPro" id="IPR050061">
    <property type="entry name" value="MurCDEF_pg_biosynth"/>
</dbReference>
<dbReference type="Proteomes" id="UP000278746">
    <property type="component" value="Unassembled WGS sequence"/>
</dbReference>
<dbReference type="PANTHER" id="PTHR43445:SF1">
    <property type="entry name" value="PGA SYNTHASE CAPB"/>
    <property type="match status" value="1"/>
</dbReference>
<dbReference type="GO" id="GO:0045227">
    <property type="term" value="P:capsule polysaccharide biosynthetic process"/>
    <property type="evidence" value="ECO:0007669"/>
    <property type="project" value="InterPro"/>
</dbReference>
<dbReference type="InterPro" id="IPR008337">
    <property type="entry name" value="Capsule_biosynth_CapB"/>
</dbReference>
<dbReference type="SUPFAM" id="SSF53623">
    <property type="entry name" value="MurD-like peptide ligases, catalytic domain"/>
    <property type="match status" value="1"/>
</dbReference>
<dbReference type="AlphaFoldDB" id="A0A3M7TQP7"/>
<dbReference type="PANTHER" id="PTHR43445">
    <property type="entry name" value="UDP-N-ACETYLMURAMATE--L-ALANINE LIGASE-RELATED"/>
    <property type="match status" value="1"/>
</dbReference>
<evidence type="ECO:0000259" key="2">
    <source>
        <dbReference type="Pfam" id="PF08245"/>
    </source>
</evidence>
<comment type="caution">
    <text evidence="3">The sequence shown here is derived from an EMBL/GenBank/DDBJ whole genome shotgun (WGS) entry which is preliminary data.</text>
</comment>
<name>A0A3M7TQP7_9BACI</name>
<evidence type="ECO:0000256" key="1">
    <source>
        <dbReference type="SAM" id="MobiDB-lite"/>
    </source>
</evidence>
<dbReference type="RefSeq" id="WP_122899469.1">
    <property type="nucleotide sequence ID" value="NZ_RHIB01000002.1"/>
</dbReference>
<dbReference type="GO" id="GO:0005524">
    <property type="term" value="F:ATP binding"/>
    <property type="evidence" value="ECO:0007669"/>
    <property type="project" value="InterPro"/>
</dbReference>
<dbReference type="OrthoDB" id="2884at2"/>